<dbReference type="AlphaFoldDB" id="A0A2N5V1K5"/>
<gene>
    <name evidence="1" type="ORF">PCASD_09404</name>
</gene>
<organism evidence="1 2">
    <name type="scientific">Puccinia coronata f. sp. avenae</name>
    <dbReference type="NCBI Taxonomy" id="200324"/>
    <lineage>
        <taxon>Eukaryota</taxon>
        <taxon>Fungi</taxon>
        <taxon>Dikarya</taxon>
        <taxon>Basidiomycota</taxon>
        <taxon>Pucciniomycotina</taxon>
        <taxon>Pucciniomycetes</taxon>
        <taxon>Pucciniales</taxon>
        <taxon>Pucciniaceae</taxon>
        <taxon>Puccinia</taxon>
    </lineage>
</organism>
<protein>
    <submittedName>
        <fullName evidence="1">Uncharacterized protein</fullName>
    </submittedName>
</protein>
<accession>A0A2N5V1K5</accession>
<reference evidence="1 2" key="1">
    <citation type="submission" date="2017-11" db="EMBL/GenBank/DDBJ databases">
        <title>De novo assembly and phasing of dikaryotic genomes from two isolates of Puccinia coronata f. sp. avenae, the causal agent of oat crown rust.</title>
        <authorList>
            <person name="Miller M.E."/>
            <person name="Zhang Y."/>
            <person name="Omidvar V."/>
            <person name="Sperschneider J."/>
            <person name="Schwessinger B."/>
            <person name="Raley C."/>
            <person name="Palmer J.M."/>
            <person name="Garnica D."/>
            <person name="Upadhyaya N."/>
            <person name="Rathjen J."/>
            <person name="Taylor J.M."/>
            <person name="Park R.F."/>
            <person name="Dodds P.N."/>
            <person name="Hirsch C.D."/>
            <person name="Kianian S.F."/>
            <person name="Figueroa M."/>
        </authorList>
    </citation>
    <scope>NUCLEOTIDE SEQUENCE [LARGE SCALE GENOMIC DNA]</scope>
    <source>
        <strain evidence="1">12SD80</strain>
    </source>
</reference>
<evidence type="ECO:0000313" key="1">
    <source>
        <dbReference type="EMBL" id="PLW43776.1"/>
    </source>
</evidence>
<evidence type="ECO:0000313" key="2">
    <source>
        <dbReference type="Proteomes" id="UP000235392"/>
    </source>
</evidence>
<dbReference type="Proteomes" id="UP000235392">
    <property type="component" value="Unassembled WGS sequence"/>
</dbReference>
<proteinExistence type="predicted"/>
<sequence>MDTVLEANQRGVIIWKGSIHADLTYPYAWPAMLRDKGSFEAFVERVEHLERRKCTPTAAKCTVTLAMDNPTQRKKNKNLVGKADELLLMTYGTAEERQLAKQNMAWQERNPKAIKATPLQKIVASLRKVFLKHAHGSSEGLTFVNMSNTLEFLRISHIHHMVWANAILISKPGVNFTHPPTSPNFTWEPVTIQSVNLPPTTKAPAVISRGYELLKASPGTQPSSVGSSAFFGGADQSHYGALNARMMPQSKEKYQRISCSLSYPNQ</sequence>
<dbReference type="EMBL" id="PGCI01000064">
    <property type="protein sequence ID" value="PLW43776.1"/>
    <property type="molecule type" value="Genomic_DNA"/>
</dbReference>
<comment type="caution">
    <text evidence="1">The sequence shown here is derived from an EMBL/GenBank/DDBJ whole genome shotgun (WGS) entry which is preliminary data.</text>
</comment>
<name>A0A2N5V1K5_9BASI</name>